<keyword evidence="1" id="KW-0812">Transmembrane</keyword>
<gene>
    <name evidence="3" type="ORF">ACFQJ4_10240</name>
</gene>
<feature type="transmembrane region" description="Helical" evidence="1">
    <location>
        <begin position="87"/>
        <end position="106"/>
    </location>
</feature>
<dbReference type="EMBL" id="JBHTAP010000001">
    <property type="protein sequence ID" value="MFC7235693.1"/>
    <property type="molecule type" value="Genomic_DNA"/>
</dbReference>
<dbReference type="Proteomes" id="UP001596398">
    <property type="component" value="Unassembled WGS sequence"/>
</dbReference>
<evidence type="ECO:0000259" key="2">
    <source>
        <dbReference type="Pfam" id="PF22570"/>
    </source>
</evidence>
<organism evidence="3 4">
    <name type="scientific">Halosegnis marinus</name>
    <dbReference type="NCBI Taxonomy" id="3034023"/>
    <lineage>
        <taxon>Archaea</taxon>
        <taxon>Methanobacteriati</taxon>
        <taxon>Methanobacteriota</taxon>
        <taxon>Stenosarchaea group</taxon>
        <taxon>Halobacteria</taxon>
        <taxon>Halobacteriales</taxon>
        <taxon>Natronomonadaceae</taxon>
        <taxon>Halosegnis</taxon>
    </lineage>
</organism>
<dbReference type="InterPro" id="IPR054331">
    <property type="entry name" value="LiaF_TM"/>
</dbReference>
<dbReference type="RefSeq" id="WP_276233832.1">
    <property type="nucleotide sequence ID" value="NZ_CP119802.1"/>
</dbReference>
<sequence length="228" mass="23805">MAYRRLSNSVVVGAAVALVGLVLLADTTGTYDTGRLLRYAPVLFVLAGAYALVASRFRNFFGPVLLIVVASAAQAVTLGYATVGEVLALWPLLLVAFGASLAVGTYRGRARTPGTDAAFVNALAVFGATERRPVGTAFRGADLVAAFGGVTLDLRDVERPTDGPVRVSATAVFGAAEVIVPRGWNVELDVLPVLGGVEDSRRRDPTDHDEVDLVVDGFVAFGGVELSD</sequence>
<feature type="transmembrane region" description="Helical" evidence="1">
    <location>
        <begin position="60"/>
        <end position="81"/>
    </location>
</feature>
<feature type="domain" description="LiaF transmembrane" evidence="2">
    <location>
        <begin position="12"/>
        <end position="107"/>
    </location>
</feature>
<proteinExistence type="predicted"/>
<keyword evidence="4" id="KW-1185">Reference proteome</keyword>
<dbReference type="PANTHER" id="PTHR40763">
    <property type="entry name" value="MEMBRANE PROTEIN-RELATED"/>
    <property type="match status" value="1"/>
</dbReference>
<keyword evidence="1" id="KW-0472">Membrane</keyword>
<dbReference type="PANTHER" id="PTHR40763:SF5">
    <property type="entry name" value="MEMBRANE PROTEIN"/>
    <property type="match status" value="1"/>
</dbReference>
<reference evidence="3 4" key="1">
    <citation type="journal article" date="2019" name="Int. J. Syst. Evol. Microbiol.">
        <title>The Global Catalogue of Microorganisms (GCM) 10K type strain sequencing project: providing services to taxonomists for standard genome sequencing and annotation.</title>
        <authorList>
            <consortium name="The Broad Institute Genomics Platform"/>
            <consortium name="The Broad Institute Genome Sequencing Center for Infectious Disease"/>
            <person name="Wu L."/>
            <person name="Ma J."/>
        </authorList>
    </citation>
    <scope>NUCLEOTIDE SEQUENCE [LARGE SCALE GENOMIC DNA]</scope>
    <source>
        <strain evidence="3 4">DT85</strain>
    </source>
</reference>
<evidence type="ECO:0000313" key="4">
    <source>
        <dbReference type="Proteomes" id="UP001596398"/>
    </source>
</evidence>
<keyword evidence="1" id="KW-1133">Transmembrane helix</keyword>
<dbReference type="GeneID" id="79267390"/>
<evidence type="ECO:0000256" key="1">
    <source>
        <dbReference type="SAM" id="Phobius"/>
    </source>
</evidence>
<comment type="caution">
    <text evidence="3">The sequence shown here is derived from an EMBL/GenBank/DDBJ whole genome shotgun (WGS) entry which is preliminary data.</text>
</comment>
<name>A0ABD5ZR32_9EURY</name>
<feature type="transmembrane region" description="Helical" evidence="1">
    <location>
        <begin position="35"/>
        <end position="53"/>
    </location>
</feature>
<dbReference type="AlphaFoldDB" id="A0ABD5ZR32"/>
<dbReference type="Pfam" id="PF22570">
    <property type="entry name" value="LiaF-TM"/>
    <property type="match status" value="1"/>
</dbReference>
<accession>A0ABD5ZR32</accession>
<evidence type="ECO:0000313" key="3">
    <source>
        <dbReference type="EMBL" id="MFC7235693.1"/>
    </source>
</evidence>
<protein>
    <recommendedName>
        <fullName evidence="2">LiaF transmembrane domain-containing protein</fullName>
    </recommendedName>
</protein>